<protein>
    <submittedName>
        <fullName evidence="1">Rac-like GTP-binding protein 7</fullName>
    </submittedName>
</protein>
<gene>
    <name evidence="1" type="ORF">KPL71_005782</name>
</gene>
<dbReference type="Proteomes" id="UP000829398">
    <property type="component" value="Chromosome 2"/>
</dbReference>
<proteinExistence type="predicted"/>
<accession>A0ACB8NH57</accession>
<comment type="caution">
    <text evidence="1">The sequence shown here is derived from an EMBL/GenBank/DDBJ whole genome shotgun (WGS) entry which is preliminary data.</text>
</comment>
<reference evidence="2" key="1">
    <citation type="journal article" date="2023" name="Hortic. Res.">
        <title>A chromosome-level phased genome enabling allele-level studies in sweet orange: a case study on citrus Huanglongbing tolerance.</title>
        <authorList>
            <person name="Wu B."/>
            <person name="Yu Q."/>
            <person name="Deng Z."/>
            <person name="Duan Y."/>
            <person name="Luo F."/>
            <person name="Gmitter F. Jr."/>
        </authorList>
    </citation>
    <scope>NUCLEOTIDE SEQUENCE [LARGE SCALE GENOMIC DNA]</scope>
    <source>
        <strain evidence="2">cv. Valencia</strain>
    </source>
</reference>
<sequence length="206" mass="22707">MSTARFIKCVTVGDGAVGKTCMLISYTSNTFPTDYIPTVFDNFSANVVVDGSTVNLGLWDTAGQEDYNRLRPLSYRGADVFLLAFSLISKASYENVYKKWIPELRHYAPNVPIVLVGTKLDLREDKQFSSGHPGATPITTSQGEELKKMIGAVTYLECSAKTQENIKTVFDAAIKVALRPPKPKKKQRKQRTSSVPLAGACAQFIF</sequence>
<dbReference type="EMBL" id="CM039171">
    <property type="protein sequence ID" value="KAH9797183.1"/>
    <property type="molecule type" value="Genomic_DNA"/>
</dbReference>
<organism evidence="1 2">
    <name type="scientific">Citrus sinensis</name>
    <name type="common">Sweet orange</name>
    <name type="synonym">Citrus aurantium var. sinensis</name>
    <dbReference type="NCBI Taxonomy" id="2711"/>
    <lineage>
        <taxon>Eukaryota</taxon>
        <taxon>Viridiplantae</taxon>
        <taxon>Streptophyta</taxon>
        <taxon>Embryophyta</taxon>
        <taxon>Tracheophyta</taxon>
        <taxon>Spermatophyta</taxon>
        <taxon>Magnoliopsida</taxon>
        <taxon>eudicotyledons</taxon>
        <taxon>Gunneridae</taxon>
        <taxon>Pentapetalae</taxon>
        <taxon>rosids</taxon>
        <taxon>malvids</taxon>
        <taxon>Sapindales</taxon>
        <taxon>Rutaceae</taxon>
        <taxon>Aurantioideae</taxon>
        <taxon>Citrus</taxon>
    </lineage>
</organism>
<name>A0ACB8NH57_CITSI</name>
<evidence type="ECO:0000313" key="1">
    <source>
        <dbReference type="EMBL" id="KAH9797183.1"/>
    </source>
</evidence>
<evidence type="ECO:0000313" key="2">
    <source>
        <dbReference type="Proteomes" id="UP000829398"/>
    </source>
</evidence>
<keyword evidence="2" id="KW-1185">Reference proteome</keyword>